<proteinExistence type="inferred from homology"/>
<dbReference type="Pfam" id="PF02639">
    <property type="entry name" value="DUF188"/>
    <property type="match status" value="1"/>
</dbReference>
<protein>
    <recommendedName>
        <fullName evidence="2">UPF0178 protein DSM104635_02538</fullName>
    </recommendedName>
</protein>
<dbReference type="InterPro" id="IPR003791">
    <property type="entry name" value="UPF0178"/>
</dbReference>
<name>A0A6I6MSC6_9CAUL</name>
<comment type="similarity">
    <text evidence="1 2">Belongs to the UPF0178 family.</text>
</comment>
<keyword evidence="4" id="KW-1185">Reference proteome</keyword>
<sequence>MSAAPTIFVDADACPVKEEIYRVARRTGCPVQVVTNSFMRVPPDVTLTVVDAGPDIADNWIAERVQPGDIVVTNDIPLASRTLKAGGAALGATGKAFTESSIGAALAQRELMEHLRSFGEGGGGPKPFSAADRSRFLSALDAAVMKAKRR</sequence>
<organism evidence="3 4">
    <name type="scientific">Terricaulis silvestris</name>
    <dbReference type="NCBI Taxonomy" id="2686094"/>
    <lineage>
        <taxon>Bacteria</taxon>
        <taxon>Pseudomonadati</taxon>
        <taxon>Pseudomonadota</taxon>
        <taxon>Alphaproteobacteria</taxon>
        <taxon>Caulobacterales</taxon>
        <taxon>Caulobacteraceae</taxon>
        <taxon>Terricaulis</taxon>
    </lineage>
</organism>
<dbReference type="HAMAP" id="MF_00489">
    <property type="entry name" value="UPF0178"/>
    <property type="match status" value="1"/>
</dbReference>
<dbReference type="AlphaFoldDB" id="A0A6I6MSC6"/>
<gene>
    <name evidence="3" type="ORF">DSM104635_02538</name>
</gene>
<dbReference type="PANTHER" id="PTHR35146:SF1">
    <property type="entry name" value="UPF0178 PROTEIN YAII"/>
    <property type="match status" value="1"/>
</dbReference>
<dbReference type="EMBL" id="CP047045">
    <property type="protein sequence ID" value="QGZ95687.1"/>
    <property type="molecule type" value="Genomic_DNA"/>
</dbReference>
<dbReference type="Proteomes" id="UP000431269">
    <property type="component" value="Chromosome"/>
</dbReference>
<reference evidence="4" key="1">
    <citation type="submission" date="2019-12" db="EMBL/GenBank/DDBJ databases">
        <title>Complete genome of Terracaulis silvestris 0127_4.</title>
        <authorList>
            <person name="Vieira S."/>
            <person name="Riedel T."/>
            <person name="Sproer C."/>
            <person name="Pascual J."/>
            <person name="Boedeker C."/>
            <person name="Overmann J."/>
        </authorList>
    </citation>
    <scope>NUCLEOTIDE SEQUENCE [LARGE SCALE GENOMIC DNA]</scope>
    <source>
        <strain evidence="4">0127_4</strain>
    </source>
</reference>
<evidence type="ECO:0000256" key="2">
    <source>
        <dbReference type="HAMAP-Rule" id="MF_00489"/>
    </source>
</evidence>
<dbReference type="KEGG" id="tsv:DSM104635_02538"/>
<accession>A0A6I6MSC6</accession>
<evidence type="ECO:0000313" key="4">
    <source>
        <dbReference type="Proteomes" id="UP000431269"/>
    </source>
</evidence>
<evidence type="ECO:0000313" key="3">
    <source>
        <dbReference type="EMBL" id="QGZ95687.1"/>
    </source>
</evidence>
<evidence type="ECO:0000256" key="1">
    <source>
        <dbReference type="ARBA" id="ARBA00008522"/>
    </source>
</evidence>
<dbReference type="RefSeq" id="WP_158766531.1">
    <property type="nucleotide sequence ID" value="NZ_CP047045.1"/>
</dbReference>
<dbReference type="PANTHER" id="PTHR35146">
    <property type="entry name" value="UPF0178 PROTEIN YAII"/>
    <property type="match status" value="1"/>
</dbReference>
<dbReference type="NCBIfam" id="NF001095">
    <property type="entry name" value="PRK00124.1"/>
    <property type="match status" value="1"/>
</dbReference>